<dbReference type="OrthoDB" id="68611at2759"/>
<protein>
    <submittedName>
        <fullName evidence="1">Uncharacterized protein</fullName>
    </submittedName>
</protein>
<dbReference type="Proteomes" id="UP000070544">
    <property type="component" value="Unassembled WGS sequence"/>
</dbReference>
<name>A0A139AAA8_GONPJ</name>
<reference evidence="1 2" key="1">
    <citation type="journal article" date="2015" name="Genome Biol. Evol.">
        <title>Phylogenomic analyses indicate that early fungi evolved digesting cell walls of algal ancestors of land plants.</title>
        <authorList>
            <person name="Chang Y."/>
            <person name="Wang S."/>
            <person name="Sekimoto S."/>
            <person name="Aerts A.L."/>
            <person name="Choi C."/>
            <person name="Clum A."/>
            <person name="LaButti K.M."/>
            <person name="Lindquist E.A."/>
            <person name="Yee Ngan C."/>
            <person name="Ohm R.A."/>
            <person name="Salamov A.A."/>
            <person name="Grigoriev I.V."/>
            <person name="Spatafora J.W."/>
            <person name="Berbee M.L."/>
        </authorList>
    </citation>
    <scope>NUCLEOTIDE SEQUENCE [LARGE SCALE GENOMIC DNA]</scope>
    <source>
        <strain evidence="1 2">JEL478</strain>
    </source>
</reference>
<gene>
    <name evidence="1" type="ORF">M427DRAFT_364765</name>
</gene>
<sequence length="103" mass="11715">MVARNILFFGILSSTLLSRRPIPPFLPRAREARDRLLHLVRSNAFLALPAGESKESDLQRVYYHAFALVHARVVDHIEAIERHLEQLFGRNHIGETLLPPGTP</sequence>
<dbReference type="AlphaFoldDB" id="A0A139AAA8"/>
<dbReference type="EMBL" id="KQ965776">
    <property type="protein sequence ID" value="KXS13594.1"/>
    <property type="molecule type" value="Genomic_DNA"/>
</dbReference>
<accession>A0A139AAA8</accession>
<keyword evidence="2" id="KW-1185">Reference proteome</keyword>
<organism evidence="1 2">
    <name type="scientific">Gonapodya prolifera (strain JEL478)</name>
    <name type="common">Monoblepharis prolifera</name>
    <dbReference type="NCBI Taxonomy" id="1344416"/>
    <lineage>
        <taxon>Eukaryota</taxon>
        <taxon>Fungi</taxon>
        <taxon>Fungi incertae sedis</taxon>
        <taxon>Chytridiomycota</taxon>
        <taxon>Chytridiomycota incertae sedis</taxon>
        <taxon>Monoblepharidomycetes</taxon>
        <taxon>Monoblepharidales</taxon>
        <taxon>Gonapodyaceae</taxon>
        <taxon>Gonapodya</taxon>
    </lineage>
</organism>
<evidence type="ECO:0000313" key="2">
    <source>
        <dbReference type="Proteomes" id="UP000070544"/>
    </source>
</evidence>
<evidence type="ECO:0000313" key="1">
    <source>
        <dbReference type="EMBL" id="KXS13594.1"/>
    </source>
</evidence>
<proteinExistence type="predicted"/>